<feature type="region of interest" description="Disordered" evidence="4">
    <location>
        <begin position="460"/>
        <end position="558"/>
    </location>
</feature>
<feature type="compositionally biased region" description="Acidic residues" evidence="4">
    <location>
        <begin position="214"/>
        <end position="232"/>
    </location>
</feature>
<dbReference type="GO" id="GO:0006364">
    <property type="term" value="P:rRNA processing"/>
    <property type="evidence" value="ECO:0007669"/>
    <property type="project" value="InterPro"/>
</dbReference>
<feature type="compositionally biased region" description="Basic and acidic residues" evidence="4">
    <location>
        <begin position="473"/>
        <end position="493"/>
    </location>
</feature>
<evidence type="ECO:0000313" key="5">
    <source>
        <dbReference type="EMBL" id="KKA30043.1"/>
    </source>
</evidence>
<dbReference type="Pfam" id="PF04615">
    <property type="entry name" value="Utp14"/>
    <property type="match status" value="1"/>
</dbReference>
<feature type="region of interest" description="Disordered" evidence="4">
    <location>
        <begin position="763"/>
        <end position="784"/>
    </location>
</feature>
<feature type="compositionally biased region" description="Basic residues" evidence="4">
    <location>
        <begin position="1"/>
        <end position="12"/>
    </location>
</feature>
<feature type="compositionally biased region" description="Acidic residues" evidence="4">
    <location>
        <begin position="462"/>
        <end position="472"/>
    </location>
</feature>
<evidence type="ECO:0000313" key="6">
    <source>
        <dbReference type="Proteomes" id="UP000033483"/>
    </source>
</evidence>
<dbReference type="GO" id="GO:0032040">
    <property type="term" value="C:small-subunit processome"/>
    <property type="evidence" value="ECO:0007669"/>
    <property type="project" value="InterPro"/>
</dbReference>
<dbReference type="EMBL" id="LAEV01000575">
    <property type="protein sequence ID" value="KKA30043.1"/>
    <property type="molecule type" value="Genomic_DNA"/>
</dbReference>
<keyword evidence="2" id="KW-0597">Phosphoprotein</keyword>
<evidence type="ECO:0000256" key="2">
    <source>
        <dbReference type="ARBA" id="ARBA00022553"/>
    </source>
</evidence>
<feature type="region of interest" description="Disordered" evidence="4">
    <location>
        <begin position="1"/>
        <end position="239"/>
    </location>
</feature>
<feature type="compositionally biased region" description="Basic and acidic residues" evidence="4">
    <location>
        <begin position="503"/>
        <end position="533"/>
    </location>
</feature>
<organism evidence="5 6">
    <name type="scientific">Thielaviopsis punctulata</name>
    <dbReference type="NCBI Taxonomy" id="72032"/>
    <lineage>
        <taxon>Eukaryota</taxon>
        <taxon>Fungi</taxon>
        <taxon>Dikarya</taxon>
        <taxon>Ascomycota</taxon>
        <taxon>Pezizomycotina</taxon>
        <taxon>Sordariomycetes</taxon>
        <taxon>Hypocreomycetidae</taxon>
        <taxon>Microascales</taxon>
        <taxon>Ceratocystidaceae</taxon>
        <taxon>Thielaviopsis</taxon>
    </lineage>
</organism>
<evidence type="ECO:0000256" key="1">
    <source>
        <dbReference type="ARBA" id="ARBA00004604"/>
    </source>
</evidence>
<feature type="compositionally biased region" description="Acidic residues" evidence="4">
    <location>
        <begin position="64"/>
        <end position="73"/>
    </location>
</feature>
<name>A0A0F4ZJI4_9PEZI</name>
<feature type="compositionally biased region" description="Acidic residues" evidence="4">
    <location>
        <begin position="126"/>
        <end position="144"/>
    </location>
</feature>
<dbReference type="OrthoDB" id="277439at2759"/>
<proteinExistence type="predicted"/>
<dbReference type="Proteomes" id="UP000033483">
    <property type="component" value="Unassembled WGS sequence"/>
</dbReference>
<protein>
    <submittedName>
        <fullName evidence="5">Uncharacterized protein</fullName>
    </submittedName>
</protein>
<keyword evidence="6" id="KW-1185">Reference proteome</keyword>
<dbReference type="AlphaFoldDB" id="A0A0F4ZJI4"/>
<feature type="compositionally biased region" description="Acidic residues" evidence="4">
    <location>
        <begin position="163"/>
        <end position="175"/>
    </location>
</feature>
<dbReference type="PANTHER" id="PTHR14150:SF12">
    <property type="entry name" value="U3 SMALL NUCLEOLAR RNA-ASSOCIATED PROTEIN 14 HOMOLOG A"/>
    <property type="match status" value="1"/>
</dbReference>
<evidence type="ECO:0000256" key="4">
    <source>
        <dbReference type="SAM" id="MobiDB-lite"/>
    </source>
</evidence>
<reference evidence="5 6" key="1">
    <citation type="submission" date="2015-03" db="EMBL/GenBank/DDBJ databases">
        <authorList>
            <person name="Radwan O."/>
            <person name="Al-Naeli F.A."/>
            <person name="Rendon G.A."/>
            <person name="Fields C."/>
        </authorList>
    </citation>
    <scope>NUCLEOTIDE SEQUENCE [LARGE SCALE GENOMIC DNA]</scope>
    <source>
        <strain evidence="5">CR-DP1</strain>
    </source>
</reference>
<dbReference type="InterPro" id="IPR006709">
    <property type="entry name" value="SSU_processome_Utp14"/>
</dbReference>
<feature type="compositionally biased region" description="Low complexity" evidence="4">
    <location>
        <begin position="763"/>
        <end position="779"/>
    </location>
</feature>
<feature type="compositionally biased region" description="Acidic residues" evidence="4">
    <location>
        <begin position="534"/>
        <end position="546"/>
    </location>
</feature>
<sequence>MPGRQSHGRQSHGRSLSTGPKKTAAPNRRSKARAQATALDAYNIAAKQFPEKEKRTPRSRFLNPEDDEDEDDGPANRRNKRGDSDEDEDETPRGKRRRRPDDGSDAEYGSDESGNQWRMNGRPNADEDSELESDEAFGESDEERFADFTFGGSKPKKKAAKSDDEDEEAYDDDDASSLGSDAVDLATALDMAEEESSEEEKAEDADSESGSGDSDSEEDSEDESEESDDDVDGPARKKVSLNDLANEFAGFDDDDKDEALPSGKQKISLGDLGLVKSRDVNIRKSIKLLSKEETDAHGADAKLAIPLAPLQQAQVTRKVAFEKTADTLDRWTETIKHNRRADHLQFPLLQDTPNASLSTKEFRPITVENATNELEKTMLDLLTQSGMSLERPKKKPVDENGNELTPEQVKELVNKRRLEREMRSREEKRAKRIKKIKSKAYHRIHRKQAQKDEMAMRAEMEANGELDSEAEREDAARKRALERVGARHRDSKWAKANSKTKRAAWDPEYRENIEDMARREVELKRRIDGKDSSDDSQDDDSDDNSINDENNGDEKARLRRQLAKLKAERDDGPKSQLNKLDFMQRIEAQRGHENDAMIREIERMLNSGDEEESDPEGMINGQVGRRSFGALANNADVAGDNAAMAIDSDASETAEPPRKIARTSAAASALVRKNDARAAAGAAVTEDDADEVQFVLDKAAGASDALATGDAWATAPRAKKPSRKSKVAASAAARTVELDIAAATATVLGAGAARAAPAKKTRAAAVSSADTSSSDGSSDSEPERVHHPLALRSEHDLIARAFAGGDVVDADFAAEKEAVAAEQDDQVVDNTLPGWGAWVGEGVGAREANKHRGKFTSVVAGVKRKDRRDAKLQRVIINEKRVKKNDRYLASQLPHKFENSDQYERSLRAPVGPEWMTKETFQASTKPRVLLKQGIIKPMSRPML</sequence>
<feature type="compositionally biased region" description="Acidic residues" evidence="4">
    <location>
        <begin position="191"/>
        <end position="207"/>
    </location>
</feature>
<feature type="compositionally biased region" description="Low complexity" evidence="4">
    <location>
        <begin position="176"/>
        <end position="186"/>
    </location>
</feature>
<accession>A0A0F4ZJI4</accession>
<comment type="caution">
    <text evidence="5">The sequence shown here is derived from an EMBL/GenBank/DDBJ whole genome shotgun (WGS) entry which is preliminary data.</text>
</comment>
<feature type="region of interest" description="Disordered" evidence="4">
    <location>
        <begin position="248"/>
        <end position="267"/>
    </location>
</feature>
<dbReference type="PANTHER" id="PTHR14150">
    <property type="entry name" value="U3 SMALL NUCLEOLAR RNA-ASSOCIATED PROTEIN 14"/>
    <property type="match status" value="1"/>
</dbReference>
<evidence type="ECO:0000256" key="3">
    <source>
        <dbReference type="ARBA" id="ARBA00023242"/>
    </source>
</evidence>
<comment type="subcellular location">
    <subcellularLocation>
        <location evidence="1">Nucleus</location>
        <location evidence="1">Nucleolus</location>
    </subcellularLocation>
</comment>
<gene>
    <name evidence="5" type="ORF">TD95_001507</name>
</gene>
<keyword evidence="3" id="KW-0539">Nucleus</keyword>